<dbReference type="PATRIC" id="fig|1045858.4.peg.921"/>
<dbReference type="HOGENOM" id="CLU_920319_0_0_12"/>
<dbReference type="InterPro" id="IPR011330">
    <property type="entry name" value="Glyco_hydro/deAcase_b/a-brl"/>
</dbReference>
<evidence type="ECO:0000313" key="2">
    <source>
        <dbReference type="Proteomes" id="UP000008522"/>
    </source>
</evidence>
<sequence>MKNIFVFILSVIMLCIFAFTFIKVQEYYNISFEYADNISKQSNDNTILQKNIEEKPSDDMFHLADINSPNTAEPILNKINEHSNCISIIIDDSGNTLNNAERYFSLANKYNITFAVLPDSYHSIDFSYAAYSNNVNVILHIPMEGSDYFGEQTLIRKGMNEDEVFRLLDYSFSKVPYAKGMNNHTGSVASSDESIVSHMLDYAKSNDKYFVDSYTVSDSLIYNMALEYGVKTARRSVFLDNERDYSSIMKQWRELIKLSKEYGVAVGIGHYQSEETLKILEDNLPLLIDEGIASVSITEILN</sequence>
<protein>
    <submittedName>
        <fullName evidence="1">Putative divergent polysaccharide deacetylase</fullName>
    </submittedName>
</protein>
<dbReference type="Gene3D" id="3.20.20.370">
    <property type="entry name" value="Glycoside hydrolase/deacetylase"/>
    <property type="match status" value="1"/>
</dbReference>
<dbReference type="SUPFAM" id="SSF88713">
    <property type="entry name" value="Glycoside hydrolase/deacetylase"/>
    <property type="match status" value="1"/>
</dbReference>
<evidence type="ECO:0000313" key="1">
    <source>
        <dbReference type="EMBL" id="AEM21546.1"/>
    </source>
</evidence>
<dbReference type="InterPro" id="IPR006837">
    <property type="entry name" value="Divergent_DAC"/>
</dbReference>
<dbReference type="eggNOG" id="COG2861">
    <property type="taxonomic scope" value="Bacteria"/>
</dbReference>
<reference evidence="1 2" key="1">
    <citation type="journal article" date="2011" name="BMC Genomics">
        <title>Complete genome sequence of Brachyspira intermedia reveals unique genomic features in Brachyspira species and phage-mediated horizontal gene transfer.</title>
        <authorList>
            <person name="Hafstrom T."/>
            <person name="Jansson D.S."/>
            <person name="Segerman B."/>
        </authorList>
    </citation>
    <scope>NUCLEOTIDE SEQUENCE [LARGE SCALE GENOMIC DNA]</scope>
    <source>
        <strain evidence="2">ATCC 51140 / PWS/A</strain>
    </source>
</reference>
<dbReference type="CDD" id="cd10936">
    <property type="entry name" value="CE4_DAC2"/>
    <property type="match status" value="1"/>
</dbReference>
<proteinExistence type="predicted"/>
<organism evidence="1 2">
    <name type="scientific">Brachyspira intermedia (strain ATCC 51140 / PWS/A)</name>
    <name type="common">Serpulina intermedia</name>
    <dbReference type="NCBI Taxonomy" id="1045858"/>
    <lineage>
        <taxon>Bacteria</taxon>
        <taxon>Pseudomonadati</taxon>
        <taxon>Spirochaetota</taxon>
        <taxon>Spirochaetia</taxon>
        <taxon>Brachyspirales</taxon>
        <taxon>Brachyspiraceae</taxon>
        <taxon>Brachyspira</taxon>
    </lineage>
</organism>
<dbReference type="PANTHER" id="PTHR30105:SF2">
    <property type="entry name" value="DIVERGENT POLYSACCHARIDE DEACETYLASE SUPERFAMILY"/>
    <property type="match status" value="1"/>
</dbReference>
<dbReference type="PANTHER" id="PTHR30105">
    <property type="entry name" value="UNCHARACTERIZED YIBQ-RELATED"/>
    <property type="match status" value="1"/>
</dbReference>
<dbReference type="AlphaFoldDB" id="G0ELP6"/>
<dbReference type="EMBL" id="CP002874">
    <property type="protein sequence ID" value="AEM21546.1"/>
    <property type="molecule type" value="Genomic_DNA"/>
</dbReference>
<dbReference type="KEGG" id="bip:Bint_0921"/>
<dbReference type="RefSeq" id="WP_014487384.1">
    <property type="nucleotide sequence ID" value="NC_017243.1"/>
</dbReference>
<dbReference type="GeneID" id="44969476"/>
<dbReference type="Pfam" id="PF04748">
    <property type="entry name" value="Polysacc_deac_2"/>
    <property type="match status" value="1"/>
</dbReference>
<accession>G0ELP6</accession>
<dbReference type="GO" id="GO:0005975">
    <property type="term" value="P:carbohydrate metabolic process"/>
    <property type="evidence" value="ECO:0007669"/>
    <property type="project" value="InterPro"/>
</dbReference>
<keyword evidence="2" id="KW-1185">Reference proteome</keyword>
<name>G0ELP6_BRAIP</name>
<gene>
    <name evidence="1" type="ordered locus">Bint_0921</name>
</gene>
<dbReference type="OrthoDB" id="9784811at2"/>
<dbReference type="Proteomes" id="UP000008522">
    <property type="component" value="Chromosome"/>
</dbReference>